<feature type="repeat" description="PPR" evidence="3">
    <location>
        <begin position="705"/>
        <end position="739"/>
    </location>
</feature>
<dbReference type="PANTHER" id="PTHR47447:SF28">
    <property type="entry name" value="PENTACOTRIPEPTIDE-REPEAT REGION OF PRORP DOMAIN-CONTAINING PROTEIN"/>
    <property type="match status" value="1"/>
</dbReference>
<evidence type="ECO:0000256" key="4">
    <source>
        <dbReference type="SAM" id="MobiDB-lite"/>
    </source>
</evidence>
<feature type="repeat" description="PPR" evidence="3">
    <location>
        <begin position="284"/>
        <end position="318"/>
    </location>
</feature>
<dbReference type="NCBIfam" id="TIGR00756">
    <property type="entry name" value="PPR"/>
    <property type="match status" value="12"/>
</dbReference>
<reference evidence="5" key="2">
    <citation type="journal article" date="2024" name="Plant">
        <title>Genomic evolution and insights into agronomic trait innovations of Sesamum species.</title>
        <authorList>
            <person name="Miao H."/>
            <person name="Wang L."/>
            <person name="Qu L."/>
            <person name="Liu H."/>
            <person name="Sun Y."/>
            <person name="Le M."/>
            <person name="Wang Q."/>
            <person name="Wei S."/>
            <person name="Zheng Y."/>
            <person name="Lin W."/>
            <person name="Duan Y."/>
            <person name="Cao H."/>
            <person name="Xiong S."/>
            <person name="Wang X."/>
            <person name="Wei L."/>
            <person name="Li C."/>
            <person name="Ma Q."/>
            <person name="Ju M."/>
            <person name="Zhao R."/>
            <person name="Li G."/>
            <person name="Mu C."/>
            <person name="Tian Q."/>
            <person name="Mei H."/>
            <person name="Zhang T."/>
            <person name="Gao T."/>
            <person name="Zhang H."/>
        </authorList>
    </citation>
    <scope>NUCLEOTIDE SEQUENCE</scope>
    <source>
        <strain evidence="5">G02</strain>
    </source>
</reference>
<dbReference type="InterPro" id="IPR011990">
    <property type="entry name" value="TPR-like_helical_dom_sf"/>
</dbReference>
<feature type="repeat" description="PPR" evidence="3">
    <location>
        <begin position="986"/>
        <end position="1020"/>
    </location>
</feature>
<comment type="similarity">
    <text evidence="1">Belongs to the PPR family. P subfamily.</text>
</comment>
<dbReference type="Pfam" id="PF13041">
    <property type="entry name" value="PPR_2"/>
    <property type="match status" value="5"/>
</dbReference>
<feature type="region of interest" description="Disordered" evidence="4">
    <location>
        <begin position="35"/>
        <end position="56"/>
    </location>
</feature>
<accession>A0AAW2Q2A7</accession>
<evidence type="ECO:0000256" key="3">
    <source>
        <dbReference type="PROSITE-ProRule" id="PRU00708"/>
    </source>
</evidence>
<comment type="caution">
    <text evidence="5">The sequence shown here is derived from an EMBL/GenBank/DDBJ whole genome shotgun (WGS) entry which is preliminary data.</text>
</comment>
<organism evidence="5">
    <name type="scientific">Sesamum radiatum</name>
    <name type="common">Black benniseed</name>
    <dbReference type="NCBI Taxonomy" id="300843"/>
    <lineage>
        <taxon>Eukaryota</taxon>
        <taxon>Viridiplantae</taxon>
        <taxon>Streptophyta</taxon>
        <taxon>Embryophyta</taxon>
        <taxon>Tracheophyta</taxon>
        <taxon>Spermatophyta</taxon>
        <taxon>Magnoliopsida</taxon>
        <taxon>eudicotyledons</taxon>
        <taxon>Gunneridae</taxon>
        <taxon>Pentapetalae</taxon>
        <taxon>asterids</taxon>
        <taxon>lamiids</taxon>
        <taxon>Lamiales</taxon>
        <taxon>Pedaliaceae</taxon>
        <taxon>Sesamum</taxon>
    </lineage>
</organism>
<name>A0AAW2Q2A7_SESRA</name>
<feature type="compositionally biased region" description="Polar residues" evidence="4">
    <location>
        <begin position="35"/>
        <end position="45"/>
    </location>
</feature>
<dbReference type="PANTHER" id="PTHR47447">
    <property type="entry name" value="OS03G0856100 PROTEIN"/>
    <property type="match status" value="1"/>
</dbReference>
<dbReference type="Gene3D" id="1.25.40.10">
    <property type="entry name" value="Tetratricopeptide repeat domain"/>
    <property type="match status" value="6"/>
</dbReference>
<dbReference type="Pfam" id="PF01535">
    <property type="entry name" value="PPR"/>
    <property type="match status" value="7"/>
</dbReference>
<feature type="repeat" description="PPR" evidence="3">
    <location>
        <begin position="389"/>
        <end position="423"/>
    </location>
</feature>
<feature type="repeat" description="PPR" evidence="3">
    <location>
        <begin position="492"/>
        <end position="526"/>
    </location>
</feature>
<feature type="compositionally biased region" description="Basic and acidic residues" evidence="4">
    <location>
        <begin position="46"/>
        <end position="56"/>
    </location>
</feature>
<feature type="repeat" description="PPR" evidence="3">
    <location>
        <begin position="916"/>
        <end position="950"/>
    </location>
</feature>
<gene>
    <name evidence="5" type="ORF">Sradi_3870800</name>
</gene>
<protein>
    <submittedName>
        <fullName evidence="5">Pentatricopeptide repeat-containing protein, mitochondrial</fullName>
    </submittedName>
</protein>
<feature type="repeat" description="PPR" evidence="3">
    <location>
        <begin position="249"/>
        <end position="283"/>
    </location>
</feature>
<dbReference type="InterPro" id="IPR002885">
    <property type="entry name" value="PPR_rpt"/>
</dbReference>
<feature type="repeat" description="PPR" evidence="3">
    <location>
        <begin position="881"/>
        <end position="915"/>
    </location>
</feature>
<evidence type="ECO:0000256" key="1">
    <source>
        <dbReference type="ARBA" id="ARBA00007626"/>
    </source>
</evidence>
<feature type="repeat" description="PPR" evidence="3">
    <location>
        <begin position="354"/>
        <end position="388"/>
    </location>
</feature>
<dbReference type="EMBL" id="JACGWJ010000016">
    <property type="protein sequence ID" value="KAL0361863.1"/>
    <property type="molecule type" value="Genomic_DNA"/>
</dbReference>
<dbReference type="PROSITE" id="PS51375">
    <property type="entry name" value="PPR"/>
    <property type="match status" value="13"/>
</dbReference>
<feature type="repeat" description="PPR" evidence="3">
    <location>
        <begin position="775"/>
        <end position="811"/>
    </location>
</feature>
<feature type="repeat" description="PPR" evidence="3">
    <location>
        <begin position="740"/>
        <end position="774"/>
    </location>
</feature>
<feature type="repeat" description="PPR" evidence="3">
    <location>
        <begin position="457"/>
        <end position="491"/>
    </location>
</feature>
<evidence type="ECO:0000256" key="2">
    <source>
        <dbReference type="ARBA" id="ARBA00022737"/>
    </source>
</evidence>
<feature type="repeat" description="PPR" evidence="3">
    <location>
        <begin position="951"/>
        <end position="985"/>
    </location>
</feature>
<dbReference type="SUPFAM" id="SSF48452">
    <property type="entry name" value="TPR-like"/>
    <property type="match status" value="1"/>
</dbReference>
<proteinExistence type="inferred from homology"/>
<dbReference type="AlphaFoldDB" id="A0AAW2Q2A7"/>
<evidence type="ECO:0000313" key="5">
    <source>
        <dbReference type="EMBL" id="KAL0361863.1"/>
    </source>
</evidence>
<sequence>MRYLFKAGVLNSSSCNNVLNSHFLAPGVVQVASHSNMSSKSVQNSRKIDKNSDLDSPREVQSFGPLFNEILGILGTENIEADKNAPYGFIVSKETQLRLNMGSAESSVCQLQSACQNAEEKRDYGKMGNLVLENNGSGISDEIEVKDVSPIVHKVTEIVRSENGLLSMEERLENADLDYNEEVVEKVLKRCFKVPHLALRFFKWVKFSKGFHHTANTFNTMINIAGEAKEFGLIEELAEEMEKNSCEKNIKTWTVLVSHYGKAKLIGKALLMFEEIKSVGVRPDAVAYREMLRALCSAGKADLALEFYKDMVHNEVKLDVASYKQLLKCFALHGDVAAVHFVGENMVRLSEIPEPHTYTLMLKSFCIAGRIKESLELIRDLKNKNIILDTGIFETLVKGLCSRDRIADAMEILEIMKRRDVFNQNIYGILISTHLRRNEVSEAFNVFQDAKESGSISVSTYTNLMQHLFWKNEFEKGLELYNEMLAKGIQLDSVAITAVAAGYLRQNCVSEAWKVFKSMDEKGIKPTSKSYTVFIKELCKASDSDVIAKVLDEMEACKVNVRDNIFWQVTSYLEKKGDIEKLNKLKQIKRGFTFYPRGGEELDADECNRLELAGESESNQPVQKRLLDSFPESAVKLSRNPDMQEVCQILSSSTDWCSIQEKLEELCFQFRPELVVEILRKCSLNISTALEFFSWVGKQTCYSHNEQSYNMAMKIAGQSKNFKQMRSLFYEMRRRGCSITSDTWTIMIMQYGRTGLTDIALRNFREMKLSDCKPTKSTYKFLITSLCGKKGRNVDEAIKIYQEMVQVGCAPDKELVETYVGCLCEVDKLLDARSCIESLHKFGFSIPLSYSLYFRALCRAGKLEDALALMDETGAERNLLNQYTYGSLIHGLLRRGQLEVALAKMKDMKHLGIHPTVHVYTALIIHFLKEKNINKALETLEEMKEGDCQPTIVTYSALISGYVRLGQVTDAWNVFYHLKQNGPSPDFKTYSMFIDCLCRIGKSEEAFKLISEMLQDGIIPKLSVNEELDAAIVSGIKYALEWCKHNFNALCEFGPTRNGH</sequence>
<reference evidence="5" key="1">
    <citation type="submission" date="2020-06" db="EMBL/GenBank/DDBJ databases">
        <authorList>
            <person name="Li T."/>
            <person name="Hu X."/>
            <person name="Zhang T."/>
            <person name="Song X."/>
            <person name="Zhang H."/>
            <person name="Dai N."/>
            <person name="Sheng W."/>
            <person name="Hou X."/>
            <person name="Wei L."/>
        </authorList>
    </citation>
    <scope>NUCLEOTIDE SEQUENCE</scope>
    <source>
        <strain evidence="5">G02</strain>
        <tissue evidence="5">Leaf</tissue>
    </source>
</reference>
<keyword evidence="2" id="KW-0677">Repeat</keyword>